<keyword evidence="6 16" id="KW-0679">Respiratory chain</keyword>
<keyword evidence="5 16" id="KW-0813">Transport</keyword>
<keyword evidence="12 16" id="KW-0830">Ubiquinone</keyword>
<protein>
    <recommendedName>
        <fullName evidence="4 16">NADH-ubiquinone oxidoreductase chain 4</fullName>
        <ecNumber evidence="3 16">7.1.1.2</ecNumber>
    </recommendedName>
</protein>
<reference evidence="18" key="1">
    <citation type="submission" date="2024-05" db="EMBL/GenBank/DDBJ databases">
        <title>Complete mitochondrial genome and phylogenetic analysis of Dollfustrema vaneyi (Trematoda: Bucephalidae).</title>
        <authorList>
            <person name="Hu Y."/>
            <person name="Wang T.G."/>
            <person name="Li X.W."/>
            <person name="Zhang D."/>
        </authorList>
    </citation>
    <scope>NUCLEOTIDE SEQUENCE</scope>
</reference>
<feature type="transmembrane region" description="Helical" evidence="16">
    <location>
        <begin position="159"/>
        <end position="179"/>
    </location>
</feature>
<dbReference type="PANTHER" id="PTHR43507">
    <property type="entry name" value="NADH-UBIQUINONE OXIDOREDUCTASE CHAIN 4"/>
    <property type="match status" value="1"/>
</dbReference>
<dbReference type="EMBL" id="PP860916">
    <property type="protein sequence ID" value="XBQ65884.1"/>
    <property type="molecule type" value="Genomic_DNA"/>
</dbReference>
<feature type="transmembrane region" description="Helical" evidence="16">
    <location>
        <begin position="369"/>
        <end position="389"/>
    </location>
</feature>
<feature type="transmembrane region" description="Helical" evidence="16">
    <location>
        <begin position="97"/>
        <end position="113"/>
    </location>
</feature>
<dbReference type="GO" id="GO:0015990">
    <property type="term" value="P:electron transport coupled proton transport"/>
    <property type="evidence" value="ECO:0007669"/>
    <property type="project" value="TreeGrafter"/>
</dbReference>
<keyword evidence="10 16" id="KW-1133">Transmembrane helix</keyword>
<feature type="transmembrane region" description="Helical" evidence="16">
    <location>
        <begin position="327"/>
        <end position="349"/>
    </location>
</feature>
<evidence type="ECO:0000256" key="6">
    <source>
        <dbReference type="ARBA" id="ARBA00022660"/>
    </source>
</evidence>
<comment type="catalytic activity">
    <reaction evidence="15 16">
        <text>a ubiquinone + NADH + 5 H(+)(in) = a ubiquinol + NAD(+) + 4 H(+)(out)</text>
        <dbReference type="Rhea" id="RHEA:29091"/>
        <dbReference type="Rhea" id="RHEA-COMP:9565"/>
        <dbReference type="Rhea" id="RHEA-COMP:9566"/>
        <dbReference type="ChEBI" id="CHEBI:15378"/>
        <dbReference type="ChEBI" id="CHEBI:16389"/>
        <dbReference type="ChEBI" id="CHEBI:17976"/>
        <dbReference type="ChEBI" id="CHEBI:57540"/>
        <dbReference type="ChEBI" id="CHEBI:57945"/>
        <dbReference type="EC" id="7.1.1.2"/>
    </reaction>
</comment>
<feature type="transmembrane region" description="Helical" evidence="16">
    <location>
        <begin position="401"/>
        <end position="420"/>
    </location>
</feature>
<evidence type="ECO:0000256" key="4">
    <source>
        <dbReference type="ARBA" id="ARBA00021006"/>
    </source>
</evidence>
<dbReference type="GO" id="GO:0003954">
    <property type="term" value="F:NADH dehydrogenase activity"/>
    <property type="evidence" value="ECO:0007669"/>
    <property type="project" value="TreeGrafter"/>
</dbReference>
<gene>
    <name evidence="18" type="primary">nad4</name>
</gene>
<feature type="transmembrane region" description="Helical" evidence="16">
    <location>
        <begin position="258"/>
        <end position="279"/>
    </location>
</feature>
<evidence type="ECO:0000256" key="2">
    <source>
        <dbReference type="ARBA" id="ARBA00009025"/>
    </source>
</evidence>
<evidence type="ECO:0000256" key="3">
    <source>
        <dbReference type="ARBA" id="ARBA00012944"/>
    </source>
</evidence>
<evidence type="ECO:0000256" key="5">
    <source>
        <dbReference type="ARBA" id="ARBA00022448"/>
    </source>
</evidence>
<feature type="transmembrane region" description="Helical" evidence="16">
    <location>
        <begin position="228"/>
        <end position="246"/>
    </location>
</feature>
<comment type="function">
    <text evidence="16">Core subunit of the mitochondrial membrane respiratory chain NADH dehydrogenase (Complex I) which catalyzes electron transfer from NADH through the respiratory chain, using ubiquinone as an electron acceptor. Essential for the catalytic activity and assembly of complex I.</text>
</comment>
<geneLocation type="mitochondrion" evidence="18"/>
<feature type="transmembrane region" description="Helical" evidence="16">
    <location>
        <begin position="125"/>
        <end position="147"/>
    </location>
</feature>
<keyword evidence="11 16" id="KW-0520">NAD</keyword>
<dbReference type="EC" id="7.1.1.2" evidence="3 16"/>
<dbReference type="AlphaFoldDB" id="A0AAU7N5E7"/>
<dbReference type="InterPro" id="IPR001750">
    <property type="entry name" value="ND/Mrp_TM"/>
</dbReference>
<keyword evidence="8" id="KW-1278">Translocase</keyword>
<name>A0AAU7N5E7_9TREM</name>
<evidence type="ECO:0000256" key="9">
    <source>
        <dbReference type="ARBA" id="ARBA00022982"/>
    </source>
</evidence>
<evidence type="ECO:0000256" key="1">
    <source>
        <dbReference type="ARBA" id="ARBA00004225"/>
    </source>
</evidence>
<accession>A0AAU7N5E7</accession>
<dbReference type="GO" id="GO:0048039">
    <property type="term" value="F:ubiquinone binding"/>
    <property type="evidence" value="ECO:0007669"/>
    <property type="project" value="TreeGrafter"/>
</dbReference>
<feature type="domain" description="NADH:quinone oxidoreductase/Mrp antiporter transmembrane" evidence="17">
    <location>
        <begin position="92"/>
        <end position="368"/>
    </location>
</feature>
<sequence length="422" mass="46555">MAFKELGGFCWFIGGFIFFSFLLVGGLASSGVCGVAFFNEYLVFDFVGLCLSLISLILFVSLTCWSGSVSPRCLVFLIFSVLVSIVCYLSFNMFLFWFCYEMSILPLLYLLVVESPYSERFVASWYLGGYIILTSVPMLLSILYLSTGSGGFCLLFDSSFLSCWGGFISVLVLCVSFITKIPLVPFHSWLPIVHAESSSSVSVCLSGFIMKLGVLGAFRFGYNVLPDVVFSYSYVVVIFGLSLFMFMFTCQELDGKRWLAFLSLSHIVVCVLGLNACGFNSVSTPFIYCLGHGLSAGLTFLFLWFFYNICGSRNWSILKVGAGAGVVFRWLLAIVLCSVASFPPTLSFFSEVRIFLDSGVLSLLFSSVFYFYLFLGGLIPLFIVGGCLTMHNSISCFSGSGYSGVSSLLFLSFACVFFFTCF</sequence>
<feature type="transmembrane region" description="Helical" evidence="16">
    <location>
        <begin position="74"/>
        <end position="91"/>
    </location>
</feature>
<evidence type="ECO:0000313" key="18">
    <source>
        <dbReference type="EMBL" id="XBQ65884.1"/>
    </source>
</evidence>
<evidence type="ECO:0000259" key="17">
    <source>
        <dbReference type="Pfam" id="PF00361"/>
    </source>
</evidence>
<feature type="transmembrane region" description="Helical" evidence="16">
    <location>
        <begin position="285"/>
        <end position="307"/>
    </location>
</feature>
<dbReference type="Pfam" id="PF00361">
    <property type="entry name" value="Proton_antipo_M"/>
    <property type="match status" value="1"/>
</dbReference>
<feature type="transmembrane region" description="Helical" evidence="16">
    <location>
        <begin position="200"/>
        <end position="222"/>
    </location>
</feature>
<evidence type="ECO:0000256" key="11">
    <source>
        <dbReference type="ARBA" id="ARBA00023027"/>
    </source>
</evidence>
<dbReference type="GO" id="GO:0008137">
    <property type="term" value="F:NADH dehydrogenase (ubiquinone) activity"/>
    <property type="evidence" value="ECO:0007669"/>
    <property type="project" value="UniProtKB-UniRule"/>
</dbReference>
<keyword evidence="13 16" id="KW-0496">Mitochondrion</keyword>
<evidence type="ECO:0000256" key="14">
    <source>
        <dbReference type="ARBA" id="ARBA00023136"/>
    </source>
</evidence>
<comment type="similarity">
    <text evidence="2 16">Belongs to the complex I subunit 4 family.</text>
</comment>
<evidence type="ECO:0000256" key="7">
    <source>
        <dbReference type="ARBA" id="ARBA00022692"/>
    </source>
</evidence>
<dbReference type="PRINTS" id="PR01437">
    <property type="entry name" value="NUOXDRDTASE4"/>
</dbReference>
<evidence type="ECO:0000256" key="16">
    <source>
        <dbReference type="RuleBase" id="RU003297"/>
    </source>
</evidence>
<evidence type="ECO:0000256" key="10">
    <source>
        <dbReference type="ARBA" id="ARBA00022989"/>
    </source>
</evidence>
<dbReference type="GO" id="GO:0042773">
    <property type="term" value="P:ATP synthesis coupled electron transport"/>
    <property type="evidence" value="ECO:0007669"/>
    <property type="project" value="InterPro"/>
</dbReference>
<dbReference type="PANTHER" id="PTHR43507:SF20">
    <property type="entry name" value="NADH-UBIQUINONE OXIDOREDUCTASE CHAIN 4"/>
    <property type="match status" value="1"/>
</dbReference>
<evidence type="ECO:0000256" key="15">
    <source>
        <dbReference type="ARBA" id="ARBA00049551"/>
    </source>
</evidence>
<evidence type="ECO:0000256" key="12">
    <source>
        <dbReference type="ARBA" id="ARBA00023075"/>
    </source>
</evidence>
<evidence type="ECO:0000256" key="8">
    <source>
        <dbReference type="ARBA" id="ARBA00022967"/>
    </source>
</evidence>
<dbReference type="GO" id="GO:0031966">
    <property type="term" value="C:mitochondrial membrane"/>
    <property type="evidence" value="ECO:0007669"/>
    <property type="project" value="UniProtKB-SubCell"/>
</dbReference>
<keyword evidence="7 16" id="KW-0812">Transmembrane</keyword>
<feature type="transmembrane region" description="Helical" evidence="16">
    <location>
        <begin position="9"/>
        <end position="29"/>
    </location>
</feature>
<organism evidence="18">
    <name type="scientific">Dollfustrema vaneyi</name>
    <dbReference type="NCBI Taxonomy" id="438518"/>
    <lineage>
        <taxon>Eukaryota</taxon>
        <taxon>Metazoa</taxon>
        <taxon>Spiralia</taxon>
        <taxon>Lophotrochozoa</taxon>
        <taxon>Platyhelminthes</taxon>
        <taxon>Trematoda</taxon>
        <taxon>Digenea</taxon>
        <taxon>Strigeidida</taxon>
        <taxon>Strigeoidea</taxon>
        <taxon>Bucephalidae</taxon>
        <taxon>Dollfustrema</taxon>
    </lineage>
</organism>
<keyword evidence="14 16" id="KW-0472">Membrane</keyword>
<keyword evidence="9 16" id="KW-0249">Electron transport</keyword>
<dbReference type="InterPro" id="IPR003918">
    <property type="entry name" value="NADH_UbQ_OxRdtase"/>
</dbReference>
<comment type="subcellular location">
    <subcellularLocation>
        <location evidence="1 16">Mitochondrion membrane</location>
        <topology evidence="1 16">Multi-pass membrane protein</topology>
    </subcellularLocation>
</comment>
<feature type="transmembrane region" description="Helical" evidence="16">
    <location>
        <begin position="41"/>
        <end position="62"/>
    </location>
</feature>
<evidence type="ECO:0000256" key="13">
    <source>
        <dbReference type="ARBA" id="ARBA00023128"/>
    </source>
</evidence>
<proteinExistence type="inferred from homology"/>